<dbReference type="EMBL" id="JACSQL010000001">
    <property type="protein sequence ID" value="MBD7967016.1"/>
    <property type="molecule type" value="Genomic_DNA"/>
</dbReference>
<dbReference type="InterPro" id="IPR033131">
    <property type="entry name" value="Pectinesterase_Asp_AS"/>
</dbReference>
<proteinExistence type="inferred from homology"/>
<dbReference type="Gene3D" id="2.160.20.10">
    <property type="entry name" value="Single-stranded right-handed beta-helix, Pectin lyase-like"/>
    <property type="match status" value="1"/>
</dbReference>
<keyword evidence="2 5" id="KW-0378">Hydrolase</keyword>
<gene>
    <name evidence="7" type="ORF">H9647_02975</name>
</gene>
<evidence type="ECO:0000256" key="4">
    <source>
        <dbReference type="PROSITE-ProRule" id="PRU10040"/>
    </source>
</evidence>
<dbReference type="PANTHER" id="PTHR31321:SF57">
    <property type="entry name" value="PECTINESTERASE 53-RELATED"/>
    <property type="match status" value="1"/>
</dbReference>
<dbReference type="PROSITE" id="PS00503">
    <property type="entry name" value="PECTINESTERASE_2"/>
    <property type="match status" value="1"/>
</dbReference>
<dbReference type="EC" id="3.1.1.11" evidence="5"/>
<feature type="domain" description="Pectinesterase catalytic" evidence="6">
    <location>
        <begin position="7"/>
        <end position="286"/>
    </location>
</feature>
<comment type="caution">
    <text evidence="7">The sequence shown here is derived from an EMBL/GenBank/DDBJ whole genome shotgun (WGS) entry which is preliminary data.</text>
</comment>
<dbReference type="RefSeq" id="WP_191798019.1">
    <property type="nucleotide sequence ID" value="NZ_JACSQL010000001.1"/>
</dbReference>
<dbReference type="PANTHER" id="PTHR31321">
    <property type="entry name" value="ACYL-COA THIOESTER HYDROLASE YBHC-RELATED"/>
    <property type="match status" value="1"/>
</dbReference>
<evidence type="ECO:0000256" key="2">
    <source>
        <dbReference type="ARBA" id="ARBA00022801"/>
    </source>
</evidence>
<accession>A0ABR8SU53</accession>
<evidence type="ECO:0000313" key="8">
    <source>
        <dbReference type="Proteomes" id="UP000608071"/>
    </source>
</evidence>
<dbReference type="Proteomes" id="UP000608071">
    <property type="component" value="Unassembled WGS sequence"/>
</dbReference>
<keyword evidence="8" id="KW-1185">Reference proteome</keyword>
<evidence type="ECO:0000256" key="3">
    <source>
        <dbReference type="ARBA" id="ARBA00023085"/>
    </source>
</evidence>
<reference evidence="7 8" key="1">
    <citation type="submission" date="2020-08" db="EMBL/GenBank/DDBJ databases">
        <title>A Genomic Blueprint of the Chicken Gut Microbiome.</title>
        <authorList>
            <person name="Gilroy R."/>
            <person name="Ravi A."/>
            <person name="Getino M."/>
            <person name="Pursley I."/>
            <person name="Horton D.L."/>
            <person name="Alikhan N.-F."/>
            <person name="Baker D."/>
            <person name="Gharbi K."/>
            <person name="Hall N."/>
            <person name="Watson M."/>
            <person name="Adriaenssens E.M."/>
            <person name="Foster-Nyarko E."/>
            <person name="Jarju S."/>
            <person name="Secka A."/>
            <person name="Antonio M."/>
            <person name="Oren A."/>
            <person name="Chaudhuri R."/>
            <person name="La Ragione R.M."/>
            <person name="Hildebrand F."/>
            <person name="Pallen M.J."/>
        </authorList>
    </citation>
    <scope>NUCLEOTIDE SEQUENCE [LARGE SCALE GENOMIC DNA]</scope>
    <source>
        <strain evidence="7 8">Sa2BVA9</strain>
    </source>
</reference>
<keyword evidence="3 5" id="KW-0063">Aspartyl esterase</keyword>
<name>A0ABR8SU53_9BACL</name>
<dbReference type="InterPro" id="IPR000070">
    <property type="entry name" value="Pectinesterase_cat"/>
</dbReference>
<dbReference type="InterPro" id="IPR011050">
    <property type="entry name" value="Pectin_lyase_fold/virulence"/>
</dbReference>
<comment type="similarity">
    <text evidence="1">Belongs to the pectinesterase family.</text>
</comment>
<evidence type="ECO:0000313" key="7">
    <source>
        <dbReference type="EMBL" id="MBD7967016.1"/>
    </source>
</evidence>
<evidence type="ECO:0000256" key="1">
    <source>
        <dbReference type="ARBA" id="ARBA00008891"/>
    </source>
</evidence>
<dbReference type="SUPFAM" id="SSF51126">
    <property type="entry name" value="Pectin lyase-like"/>
    <property type="match status" value="1"/>
</dbReference>
<evidence type="ECO:0000259" key="6">
    <source>
        <dbReference type="Pfam" id="PF01095"/>
    </source>
</evidence>
<sequence length="304" mass="33745">MDNKQIIVVSQQGTGDFVTVQEAVDSVGIEPVVIQVEPGIYKEKIVIHKDLPPITFLGKDQKNTILTYDDNAHTLGDDGSPLGTFRSASLFIYAPDFMMENMTIVNSSGPGTGQAVAAFVDADRALFRKVRFLGDQDTLYTGPGRQYYDHCYIEGDVDFIFGPATAVFDHCHIHCKRKGGYITAASTPENEEHGYIFLDCVVTGGDGVENVYLGRPWRPYAKATWVRTKMDASVHPSGWHNWGDLEKEKTSRYSEFGSYGPGANDMERVTWAQLMSKEEASELTPDFVLGGLDQWQPAKRSARV</sequence>
<protein>
    <recommendedName>
        <fullName evidence="5">Pectinesterase</fullName>
        <ecNumber evidence="5">3.1.1.11</ecNumber>
    </recommendedName>
</protein>
<comment type="catalytic activity">
    <reaction evidence="5">
        <text>[(1-&gt;4)-alpha-D-galacturonosyl methyl ester](n) + n H2O = [(1-&gt;4)-alpha-D-galacturonosyl](n) + n methanol + n H(+)</text>
        <dbReference type="Rhea" id="RHEA:22380"/>
        <dbReference type="Rhea" id="RHEA-COMP:14570"/>
        <dbReference type="Rhea" id="RHEA-COMP:14573"/>
        <dbReference type="ChEBI" id="CHEBI:15377"/>
        <dbReference type="ChEBI" id="CHEBI:15378"/>
        <dbReference type="ChEBI" id="CHEBI:17790"/>
        <dbReference type="ChEBI" id="CHEBI:140522"/>
        <dbReference type="ChEBI" id="CHEBI:140523"/>
        <dbReference type="EC" id="3.1.1.11"/>
    </reaction>
</comment>
<feature type="active site" evidence="4">
    <location>
        <position position="158"/>
    </location>
</feature>
<dbReference type="InterPro" id="IPR012334">
    <property type="entry name" value="Pectin_lyas_fold"/>
</dbReference>
<dbReference type="Pfam" id="PF01095">
    <property type="entry name" value="Pectinesterase"/>
    <property type="match status" value="1"/>
</dbReference>
<comment type="pathway">
    <text evidence="5">Glycan metabolism; pectin degradation; 2-dehydro-3-deoxy-D-gluconate from pectin: step 1/5.</text>
</comment>
<organism evidence="7 8">
    <name type="scientific">Paenibacillus gallinarum</name>
    <dbReference type="NCBI Taxonomy" id="2762232"/>
    <lineage>
        <taxon>Bacteria</taxon>
        <taxon>Bacillati</taxon>
        <taxon>Bacillota</taxon>
        <taxon>Bacilli</taxon>
        <taxon>Bacillales</taxon>
        <taxon>Paenibacillaceae</taxon>
        <taxon>Paenibacillus</taxon>
    </lineage>
</organism>
<evidence type="ECO:0000256" key="5">
    <source>
        <dbReference type="RuleBase" id="RU000589"/>
    </source>
</evidence>